<dbReference type="Gene3D" id="3.30.1150.10">
    <property type="match status" value="1"/>
</dbReference>
<dbReference type="AlphaFoldDB" id="A0A6L6QHK3"/>
<evidence type="ECO:0000256" key="9">
    <source>
        <dbReference type="ARBA" id="ARBA00023136"/>
    </source>
</evidence>
<dbReference type="NCBIfam" id="TIGR01352">
    <property type="entry name" value="tonB_Cterm"/>
    <property type="match status" value="1"/>
</dbReference>
<keyword evidence="5" id="KW-0997">Cell inner membrane</keyword>
<keyword evidence="8" id="KW-1133">Transmembrane helix</keyword>
<dbReference type="InterPro" id="IPR037682">
    <property type="entry name" value="TonB_C"/>
</dbReference>
<reference evidence="12 13" key="1">
    <citation type="submission" date="2019-11" db="EMBL/GenBank/DDBJ databases">
        <title>Type strains purchased from KCTC, JCM and DSMZ.</title>
        <authorList>
            <person name="Lu H."/>
        </authorList>
    </citation>
    <scope>NUCLEOTIDE SEQUENCE [LARGE SCALE GENOMIC DNA]</scope>
    <source>
        <strain evidence="12 13">JCM 31587</strain>
    </source>
</reference>
<protein>
    <submittedName>
        <fullName evidence="12">TonB family protein</fullName>
    </submittedName>
</protein>
<sequence>MIGQLHAVVIAFTLSMTGFAANAAETTAVPKSDSCGTPDYPAAWIDDGVEGTVRLALLVGADGSVKEKKVVGSSGYRELDKASLRASANCKFGTTAKDSSRAPGWTTVQYEWVVN</sequence>
<dbReference type="PANTHER" id="PTHR33446">
    <property type="entry name" value="PROTEIN TONB-RELATED"/>
    <property type="match status" value="1"/>
</dbReference>
<evidence type="ECO:0000256" key="4">
    <source>
        <dbReference type="ARBA" id="ARBA00022475"/>
    </source>
</evidence>
<keyword evidence="7" id="KW-0653">Protein transport</keyword>
<evidence type="ECO:0000256" key="2">
    <source>
        <dbReference type="ARBA" id="ARBA00006555"/>
    </source>
</evidence>
<dbReference type="OrthoDB" id="8756859at2"/>
<dbReference type="SUPFAM" id="SSF74653">
    <property type="entry name" value="TolA/TonB C-terminal domain"/>
    <property type="match status" value="1"/>
</dbReference>
<dbReference type="GO" id="GO:0098797">
    <property type="term" value="C:plasma membrane protein complex"/>
    <property type="evidence" value="ECO:0007669"/>
    <property type="project" value="TreeGrafter"/>
</dbReference>
<comment type="caution">
    <text evidence="12">The sequence shown here is derived from an EMBL/GenBank/DDBJ whole genome shotgun (WGS) entry which is preliminary data.</text>
</comment>
<keyword evidence="4" id="KW-1003">Cell membrane</keyword>
<evidence type="ECO:0000256" key="6">
    <source>
        <dbReference type="ARBA" id="ARBA00022692"/>
    </source>
</evidence>
<accession>A0A6L6QHK3</accession>
<dbReference type="RefSeq" id="WP_155454111.1">
    <property type="nucleotide sequence ID" value="NZ_WNKX01000007.1"/>
</dbReference>
<feature type="chain" id="PRO_5027104003" evidence="10">
    <location>
        <begin position="24"/>
        <end position="115"/>
    </location>
</feature>
<evidence type="ECO:0000256" key="5">
    <source>
        <dbReference type="ARBA" id="ARBA00022519"/>
    </source>
</evidence>
<evidence type="ECO:0000256" key="8">
    <source>
        <dbReference type="ARBA" id="ARBA00022989"/>
    </source>
</evidence>
<comment type="subcellular location">
    <subcellularLocation>
        <location evidence="1">Cell inner membrane</location>
        <topology evidence="1">Single-pass membrane protein</topology>
        <orientation evidence="1">Periplasmic side</orientation>
    </subcellularLocation>
</comment>
<dbReference type="Pfam" id="PF03544">
    <property type="entry name" value="TonB_C"/>
    <property type="match status" value="1"/>
</dbReference>
<evidence type="ECO:0000259" key="11">
    <source>
        <dbReference type="PROSITE" id="PS52015"/>
    </source>
</evidence>
<evidence type="ECO:0000256" key="7">
    <source>
        <dbReference type="ARBA" id="ARBA00022927"/>
    </source>
</evidence>
<dbReference type="GO" id="GO:0055085">
    <property type="term" value="P:transmembrane transport"/>
    <property type="evidence" value="ECO:0007669"/>
    <property type="project" value="InterPro"/>
</dbReference>
<evidence type="ECO:0000256" key="3">
    <source>
        <dbReference type="ARBA" id="ARBA00022448"/>
    </source>
</evidence>
<feature type="domain" description="TonB C-terminal" evidence="11">
    <location>
        <begin position="25"/>
        <end position="115"/>
    </location>
</feature>
<keyword evidence="6" id="KW-0812">Transmembrane</keyword>
<dbReference type="Proteomes" id="UP000472320">
    <property type="component" value="Unassembled WGS sequence"/>
</dbReference>
<dbReference type="EMBL" id="WNKX01000007">
    <property type="protein sequence ID" value="MTW11146.1"/>
    <property type="molecule type" value="Genomic_DNA"/>
</dbReference>
<keyword evidence="9" id="KW-0472">Membrane</keyword>
<keyword evidence="10" id="KW-0732">Signal</keyword>
<feature type="signal peptide" evidence="10">
    <location>
        <begin position="1"/>
        <end position="23"/>
    </location>
</feature>
<evidence type="ECO:0000256" key="10">
    <source>
        <dbReference type="SAM" id="SignalP"/>
    </source>
</evidence>
<evidence type="ECO:0000256" key="1">
    <source>
        <dbReference type="ARBA" id="ARBA00004383"/>
    </source>
</evidence>
<evidence type="ECO:0000313" key="12">
    <source>
        <dbReference type="EMBL" id="MTW11146.1"/>
    </source>
</evidence>
<evidence type="ECO:0000313" key="13">
    <source>
        <dbReference type="Proteomes" id="UP000472320"/>
    </source>
</evidence>
<gene>
    <name evidence="12" type="ORF">GM658_11075</name>
</gene>
<dbReference type="PANTHER" id="PTHR33446:SF2">
    <property type="entry name" value="PROTEIN TONB"/>
    <property type="match status" value="1"/>
</dbReference>
<dbReference type="GO" id="GO:0031992">
    <property type="term" value="F:energy transducer activity"/>
    <property type="evidence" value="ECO:0007669"/>
    <property type="project" value="TreeGrafter"/>
</dbReference>
<keyword evidence="3" id="KW-0813">Transport</keyword>
<dbReference type="PROSITE" id="PS52015">
    <property type="entry name" value="TONB_CTD"/>
    <property type="match status" value="1"/>
</dbReference>
<proteinExistence type="inferred from homology"/>
<dbReference type="InterPro" id="IPR051045">
    <property type="entry name" value="TonB-dependent_transducer"/>
</dbReference>
<keyword evidence="13" id="KW-1185">Reference proteome</keyword>
<comment type="similarity">
    <text evidence="2">Belongs to the TonB family.</text>
</comment>
<name>A0A6L6QHK3_9BURK</name>
<dbReference type="InterPro" id="IPR006260">
    <property type="entry name" value="TonB/TolA_C"/>
</dbReference>
<organism evidence="12 13">
    <name type="scientific">Massilia eburnea</name>
    <dbReference type="NCBI Taxonomy" id="1776165"/>
    <lineage>
        <taxon>Bacteria</taxon>
        <taxon>Pseudomonadati</taxon>
        <taxon>Pseudomonadota</taxon>
        <taxon>Betaproteobacteria</taxon>
        <taxon>Burkholderiales</taxon>
        <taxon>Oxalobacteraceae</taxon>
        <taxon>Telluria group</taxon>
        <taxon>Massilia</taxon>
    </lineage>
</organism>
<dbReference type="GO" id="GO:0015031">
    <property type="term" value="P:protein transport"/>
    <property type="evidence" value="ECO:0007669"/>
    <property type="project" value="UniProtKB-KW"/>
</dbReference>